<reference evidence="1" key="1">
    <citation type="journal article" date="2014" name="Front. Microbiol.">
        <title>High frequency of phylogenetically diverse reductive dehalogenase-homologous genes in deep subseafloor sedimentary metagenomes.</title>
        <authorList>
            <person name="Kawai M."/>
            <person name="Futagami T."/>
            <person name="Toyoda A."/>
            <person name="Takaki Y."/>
            <person name="Nishi S."/>
            <person name="Hori S."/>
            <person name="Arai W."/>
            <person name="Tsubouchi T."/>
            <person name="Morono Y."/>
            <person name="Uchiyama I."/>
            <person name="Ito T."/>
            <person name="Fujiyama A."/>
            <person name="Inagaki F."/>
            <person name="Takami H."/>
        </authorList>
    </citation>
    <scope>NUCLEOTIDE SEQUENCE</scope>
    <source>
        <strain evidence="1">Expedition CK06-06</strain>
    </source>
</reference>
<organism evidence="1">
    <name type="scientific">marine sediment metagenome</name>
    <dbReference type="NCBI Taxonomy" id="412755"/>
    <lineage>
        <taxon>unclassified sequences</taxon>
        <taxon>metagenomes</taxon>
        <taxon>ecological metagenomes</taxon>
    </lineage>
</organism>
<gene>
    <name evidence="1" type="ORF">S01H1_71727</name>
</gene>
<dbReference type="EMBL" id="BARS01047784">
    <property type="protein sequence ID" value="GAG29679.1"/>
    <property type="molecule type" value="Genomic_DNA"/>
</dbReference>
<accession>X0WFE0</accession>
<dbReference type="AlphaFoldDB" id="X0WFE0"/>
<comment type="caution">
    <text evidence="1">The sequence shown here is derived from an EMBL/GenBank/DDBJ whole genome shotgun (WGS) entry which is preliminary data.</text>
</comment>
<feature type="non-terminal residue" evidence="1">
    <location>
        <position position="1"/>
    </location>
</feature>
<sequence length="38" mass="4140">RSYAEQWSSQRRLESFARILLPAEEAAPGCGPECSDAG</sequence>
<protein>
    <submittedName>
        <fullName evidence="1">Uncharacterized protein</fullName>
    </submittedName>
</protein>
<evidence type="ECO:0000313" key="1">
    <source>
        <dbReference type="EMBL" id="GAG29679.1"/>
    </source>
</evidence>
<proteinExistence type="predicted"/>
<name>X0WFE0_9ZZZZ</name>